<feature type="transmembrane region" description="Helical" evidence="6">
    <location>
        <begin position="72"/>
        <end position="91"/>
    </location>
</feature>
<protein>
    <recommendedName>
        <fullName evidence="8">Polysaccharide biosynthesis protein C-terminal domain-containing protein</fullName>
    </recommendedName>
</protein>
<comment type="caution">
    <text evidence="7">The sequence shown here is derived from an EMBL/GenBank/DDBJ whole genome shotgun (WGS) entry which is preliminary data.</text>
</comment>
<sequence>MISGLFRVANIMILTRLLVQAEMGQIALLALIYGFTQFLAALGLNHAAPLIVPEEEKNGRFDRIRGLLTRSLLLIAISSAILMLLLTMLTPSILSTGYLSEEMLIIATFIIPFSALEVFLDSFLLARYKVKKLAFGRIVFDLTRIIATVILVVLGFGVIGVAYGWLAGEVIVVLILGTAALSGLPDKGSTIDMRPVLAFAIPSLLFQVVDVTIQNTDRIILLVLTDLQALGVYDVILSILFMMSFLSLAIATSIYPVLTRFRLKADQREDIKKKIGTAVSVLARYILILLVPISVIVSMNSSIVLASLFGSSYATYPNAVVSFSLLVLAYSVWGLTYALHTVLRSLSEAK</sequence>
<dbReference type="AlphaFoldDB" id="X1B1L5"/>
<dbReference type="EMBL" id="BART01001278">
    <property type="protein sequence ID" value="GAG65881.1"/>
    <property type="molecule type" value="Genomic_DNA"/>
</dbReference>
<gene>
    <name evidence="7" type="ORF">S01H4_04683</name>
</gene>
<keyword evidence="4 6" id="KW-1133">Transmembrane helix</keyword>
<evidence type="ECO:0000256" key="2">
    <source>
        <dbReference type="ARBA" id="ARBA00022475"/>
    </source>
</evidence>
<feature type="transmembrane region" description="Helical" evidence="6">
    <location>
        <begin position="26"/>
        <end position="52"/>
    </location>
</feature>
<feature type="transmembrane region" description="Helical" evidence="6">
    <location>
        <begin position="138"/>
        <end position="159"/>
    </location>
</feature>
<reference evidence="7" key="1">
    <citation type="journal article" date="2014" name="Front. Microbiol.">
        <title>High frequency of phylogenetically diverse reductive dehalogenase-homologous genes in deep subseafloor sedimentary metagenomes.</title>
        <authorList>
            <person name="Kawai M."/>
            <person name="Futagami T."/>
            <person name="Toyoda A."/>
            <person name="Takaki Y."/>
            <person name="Nishi S."/>
            <person name="Hori S."/>
            <person name="Arai W."/>
            <person name="Tsubouchi T."/>
            <person name="Morono Y."/>
            <person name="Uchiyama I."/>
            <person name="Ito T."/>
            <person name="Fujiyama A."/>
            <person name="Inagaki F."/>
            <person name="Takami H."/>
        </authorList>
    </citation>
    <scope>NUCLEOTIDE SEQUENCE</scope>
    <source>
        <strain evidence="7">Expedition CK06-06</strain>
    </source>
</reference>
<accession>X1B1L5</accession>
<dbReference type="PANTHER" id="PTHR30250">
    <property type="entry name" value="PST FAMILY PREDICTED COLANIC ACID TRANSPORTER"/>
    <property type="match status" value="1"/>
</dbReference>
<keyword evidence="2" id="KW-1003">Cell membrane</keyword>
<evidence type="ECO:0000256" key="4">
    <source>
        <dbReference type="ARBA" id="ARBA00022989"/>
    </source>
</evidence>
<feature type="transmembrane region" description="Helical" evidence="6">
    <location>
        <begin position="319"/>
        <end position="343"/>
    </location>
</feature>
<evidence type="ECO:0000256" key="6">
    <source>
        <dbReference type="SAM" id="Phobius"/>
    </source>
</evidence>
<dbReference type="GO" id="GO:0005886">
    <property type="term" value="C:plasma membrane"/>
    <property type="evidence" value="ECO:0007669"/>
    <property type="project" value="UniProtKB-SubCell"/>
</dbReference>
<feature type="transmembrane region" description="Helical" evidence="6">
    <location>
        <begin position="103"/>
        <end position="126"/>
    </location>
</feature>
<evidence type="ECO:0008006" key="8">
    <source>
        <dbReference type="Google" id="ProtNLM"/>
    </source>
</evidence>
<dbReference type="InterPro" id="IPR050833">
    <property type="entry name" value="Poly_Biosynth_Transport"/>
</dbReference>
<dbReference type="PANTHER" id="PTHR30250:SF11">
    <property type="entry name" value="O-ANTIGEN TRANSPORTER-RELATED"/>
    <property type="match status" value="1"/>
</dbReference>
<feature type="transmembrane region" description="Helical" evidence="6">
    <location>
        <begin position="235"/>
        <end position="258"/>
    </location>
</feature>
<comment type="subcellular location">
    <subcellularLocation>
        <location evidence="1">Cell membrane</location>
        <topology evidence="1">Multi-pass membrane protein</topology>
    </subcellularLocation>
</comment>
<feature type="transmembrane region" description="Helical" evidence="6">
    <location>
        <begin position="279"/>
        <end position="299"/>
    </location>
</feature>
<evidence type="ECO:0000256" key="5">
    <source>
        <dbReference type="ARBA" id="ARBA00023136"/>
    </source>
</evidence>
<evidence type="ECO:0000313" key="7">
    <source>
        <dbReference type="EMBL" id="GAG65881.1"/>
    </source>
</evidence>
<evidence type="ECO:0000256" key="1">
    <source>
        <dbReference type="ARBA" id="ARBA00004651"/>
    </source>
</evidence>
<keyword evidence="3 6" id="KW-0812">Transmembrane</keyword>
<name>X1B1L5_9ZZZZ</name>
<proteinExistence type="predicted"/>
<feature type="non-terminal residue" evidence="7">
    <location>
        <position position="350"/>
    </location>
</feature>
<organism evidence="7">
    <name type="scientific">marine sediment metagenome</name>
    <dbReference type="NCBI Taxonomy" id="412755"/>
    <lineage>
        <taxon>unclassified sequences</taxon>
        <taxon>metagenomes</taxon>
        <taxon>ecological metagenomes</taxon>
    </lineage>
</organism>
<dbReference type="Pfam" id="PF13440">
    <property type="entry name" value="Polysacc_synt_3"/>
    <property type="match status" value="1"/>
</dbReference>
<keyword evidence="5 6" id="KW-0472">Membrane</keyword>
<evidence type="ECO:0000256" key="3">
    <source>
        <dbReference type="ARBA" id="ARBA00022692"/>
    </source>
</evidence>